<comment type="caution">
    <text evidence="2">The sequence shown here is derived from an EMBL/GenBank/DDBJ whole genome shotgun (WGS) entry which is preliminary data.</text>
</comment>
<feature type="transmembrane region" description="Helical" evidence="1">
    <location>
        <begin position="6"/>
        <end position="32"/>
    </location>
</feature>
<evidence type="ECO:0008006" key="4">
    <source>
        <dbReference type="Google" id="ProtNLM"/>
    </source>
</evidence>
<reference evidence="3" key="1">
    <citation type="journal article" date="2019" name="Int. J. Syst. Evol. Microbiol.">
        <title>The Global Catalogue of Microorganisms (GCM) 10K type strain sequencing project: providing services to taxonomists for standard genome sequencing and annotation.</title>
        <authorList>
            <consortium name="The Broad Institute Genomics Platform"/>
            <consortium name="The Broad Institute Genome Sequencing Center for Infectious Disease"/>
            <person name="Wu L."/>
            <person name="Ma J."/>
        </authorList>
    </citation>
    <scope>NUCLEOTIDE SEQUENCE [LARGE SCALE GENOMIC DNA]</scope>
    <source>
        <strain evidence="3">JCM 6921</strain>
    </source>
</reference>
<feature type="transmembrane region" description="Helical" evidence="1">
    <location>
        <begin position="53"/>
        <end position="77"/>
    </location>
</feature>
<keyword evidence="3" id="KW-1185">Reference proteome</keyword>
<protein>
    <recommendedName>
        <fullName evidence="4">DUF4190 domain-containing protein</fullName>
    </recommendedName>
</protein>
<organism evidence="2 3">
    <name type="scientific">Streptomyces glaucosporus</name>
    <dbReference type="NCBI Taxonomy" id="284044"/>
    <lineage>
        <taxon>Bacteria</taxon>
        <taxon>Bacillati</taxon>
        <taxon>Actinomycetota</taxon>
        <taxon>Actinomycetes</taxon>
        <taxon>Kitasatosporales</taxon>
        <taxon>Streptomycetaceae</taxon>
        <taxon>Streptomyces</taxon>
    </lineage>
</organism>
<keyword evidence="1" id="KW-1133">Transmembrane helix</keyword>
<dbReference type="Proteomes" id="UP001500058">
    <property type="component" value="Unassembled WGS sequence"/>
</dbReference>
<dbReference type="RefSeq" id="WP_344631000.1">
    <property type="nucleotide sequence ID" value="NZ_BAAATJ010000009.1"/>
</dbReference>
<dbReference type="EMBL" id="BAAATJ010000009">
    <property type="protein sequence ID" value="GAA2397674.1"/>
    <property type="molecule type" value="Genomic_DNA"/>
</dbReference>
<gene>
    <name evidence="2" type="ORF">GCM10010420_24660</name>
</gene>
<sequence>MVVGVVGVFLVTTVYFAVFAVIVGPVAVGLGISARRKVKRGEAHGSGFATAGLVMGIVSSVIGAAVIALIVIAFALAGDGGGSGDPWEDGGTFRAGAVAADRDAERGPTARV</sequence>
<name>A0ABP5VA53_9ACTN</name>
<keyword evidence="1" id="KW-0812">Transmembrane</keyword>
<accession>A0ABP5VA53</accession>
<evidence type="ECO:0000256" key="1">
    <source>
        <dbReference type="SAM" id="Phobius"/>
    </source>
</evidence>
<evidence type="ECO:0000313" key="3">
    <source>
        <dbReference type="Proteomes" id="UP001500058"/>
    </source>
</evidence>
<proteinExistence type="predicted"/>
<evidence type="ECO:0000313" key="2">
    <source>
        <dbReference type="EMBL" id="GAA2397674.1"/>
    </source>
</evidence>
<keyword evidence="1" id="KW-0472">Membrane</keyword>